<keyword evidence="1" id="KW-0472">Membrane</keyword>
<gene>
    <name evidence="3" type="ORF">LX16_3844</name>
</gene>
<reference evidence="3 4" key="1">
    <citation type="journal article" date="2013" name="Stand. Genomic Sci.">
        <title>Genomic Encyclopedia of Type Strains, Phase I: The one thousand microbial genomes (KMG-I) project.</title>
        <authorList>
            <person name="Kyrpides N.C."/>
            <person name="Woyke T."/>
            <person name="Eisen J.A."/>
            <person name="Garrity G."/>
            <person name="Lilburn T.G."/>
            <person name="Beck B.J."/>
            <person name="Whitman W.B."/>
            <person name="Hugenholtz P."/>
            <person name="Klenk H.P."/>
        </authorList>
    </citation>
    <scope>NUCLEOTIDE SEQUENCE [LARGE SCALE GENOMIC DNA]</scope>
    <source>
        <strain evidence="3 4">DSM 45044</strain>
    </source>
</reference>
<accession>A0A562UXY5</accession>
<evidence type="ECO:0000313" key="3">
    <source>
        <dbReference type="EMBL" id="TWJ10428.1"/>
    </source>
</evidence>
<organism evidence="3 4">
    <name type="scientific">Stackebrandtia albiflava</name>
    <dbReference type="NCBI Taxonomy" id="406432"/>
    <lineage>
        <taxon>Bacteria</taxon>
        <taxon>Bacillati</taxon>
        <taxon>Actinomycetota</taxon>
        <taxon>Actinomycetes</taxon>
        <taxon>Glycomycetales</taxon>
        <taxon>Glycomycetaceae</taxon>
        <taxon>Stackebrandtia</taxon>
    </lineage>
</organism>
<dbReference type="OrthoDB" id="3402546at2"/>
<evidence type="ECO:0000256" key="1">
    <source>
        <dbReference type="SAM" id="Phobius"/>
    </source>
</evidence>
<keyword evidence="1" id="KW-1133">Transmembrane helix</keyword>
<evidence type="ECO:0000313" key="4">
    <source>
        <dbReference type="Proteomes" id="UP000321617"/>
    </source>
</evidence>
<sequence>MRTFNRLASMLLGLALAALGIVIGLEAVMVIAGADPVLIPGSRWYRSLTGTGFDSPVVLYAGIAAIVVGLVVLFLELRPWRPVRMATSVDEDWYVQRRGLERGVAGAVDQVPGVTGARAKVSKRWRCQVTASGDPDSRDDVRSAVDDELTRLGAPEGRRVRVRLHRLRRVT</sequence>
<protein>
    <recommendedName>
        <fullName evidence="2">DUF6286 domain-containing protein</fullName>
    </recommendedName>
</protein>
<dbReference type="Pfam" id="PF19803">
    <property type="entry name" value="DUF6286"/>
    <property type="match status" value="1"/>
</dbReference>
<name>A0A562UXY5_9ACTN</name>
<keyword evidence="4" id="KW-1185">Reference proteome</keyword>
<comment type="caution">
    <text evidence="3">The sequence shown here is derived from an EMBL/GenBank/DDBJ whole genome shotgun (WGS) entry which is preliminary data.</text>
</comment>
<keyword evidence="1" id="KW-0812">Transmembrane</keyword>
<dbReference type="EMBL" id="VLLL01000007">
    <property type="protein sequence ID" value="TWJ10428.1"/>
    <property type="molecule type" value="Genomic_DNA"/>
</dbReference>
<feature type="transmembrane region" description="Helical" evidence="1">
    <location>
        <begin position="57"/>
        <end position="75"/>
    </location>
</feature>
<proteinExistence type="predicted"/>
<evidence type="ECO:0000259" key="2">
    <source>
        <dbReference type="Pfam" id="PF19803"/>
    </source>
</evidence>
<feature type="domain" description="DUF6286" evidence="2">
    <location>
        <begin position="67"/>
        <end position="164"/>
    </location>
</feature>
<dbReference type="RefSeq" id="WP_147140952.1">
    <property type="nucleotide sequence ID" value="NZ_BAABIJ010000003.1"/>
</dbReference>
<dbReference type="AlphaFoldDB" id="A0A562UXY5"/>
<dbReference type="Proteomes" id="UP000321617">
    <property type="component" value="Unassembled WGS sequence"/>
</dbReference>
<dbReference type="InterPro" id="IPR046253">
    <property type="entry name" value="DUF6286"/>
</dbReference>